<dbReference type="InterPro" id="IPR011335">
    <property type="entry name" value="Restrct_endonuc-II-like"/>
</dbReference>
<dbReference type="OrthoDB" id="9808428at2"/>
<evidence type="ECO:0000313" key="3">
    <source>
        <dbReference type="Proteomes" id="UP000334923"/>
    </source>
</evidence>
<dbReference type="AlphaFoldDB" id="A0A5E6M4J5"/>
<dbReference type="Proteomes" id="UP000334923">
    <property type="component" value="Unassembled WGS sequence"/>
</dbReference>
<evidence type="ECO:0000259" key="1">
    <source>
        <dbReference type="Pfam" id="PF05685"/>
    </source>
</evidence>
<gene>
    <name evidence="2" type="ORF">MAMT_00121</name>
</gene>
<keyword evidence="3" id="KW-1185">Reference proteome</keyword>
<dbReference type="PANTHER" id="PTHR34107">
    <property type="entry name" value="SLL0198 PROTEIN-RELATED"/>
    <property type="match status" value="1"/>
</dbReference>
<dbReference type="EMBL" id="CABFVA020000004">
    <property type="protein sequence ID" value="VVM04491.1"/>
    <property type="molecule type" value="Genomic_DNA"/>
</dbReference>
<dbReference type="SUPFAM" id="SSF52980">
    <property type="entry name" value="Restriction endonuclease-like"/>
    <property type="match status" value="1"/>
</dbReference>
<dbReference type="Gene3D" id="3.90.1570.10">
    <property type="entry name" value="tt1808, chain A"/>
    <property type="match status" value="1"/>
</dbReference>
<dbReference type="Pfam" id="PF05685">
    <property type="entry name" value="Uma2"/>
    <property type="match status" value="1"/>
</dbReference>
<organism evidence="2 3">
    <name type="scientific">Methylacidimicrobium tartarophylax</name>
    <dbReference type="NCBI Taxonomy" id="1041768"/>
    <lineage>
        <taxon>Bacteria</taxon>
        <taxon>Pseudomonadati</taxon>
        <taxon>Verrucomicrobiota</taxon>
        <taxon>Methylacidimicrobium</taxon>
    </lineage>
</organism>
<proteinExistence type="predicted"/>
<dbReference type="RefSeq" id="WP_142659008.1">
    <property type="nucleotide sequence ID" value="NZ_CABFVA020000004.1"/>
</dbReference>
<dbReference type="CDD" id="cd06260">
    <property type="entry name" value="DUF820-like"/>
    <property type="match status" value="1"/>
</dbReference>
<dbReference type="InterPro" id="IPR008538">
    <property type="entry name" value="Uma2"/>
</dbReference>
<feature type="domain" description="Putative restriction endonuclease" evidence="1">
    <location>
        <begin position="17"/>
        <end position="182"/>
    </location>
</feature>
<protein>
    <recommendedName>
        <fullName evidence="1">Putative restriction endonuclease domain-containing protein</fullName>
    </recommendedName>
</protein>
<reference evidence="2 3" key="1">
    <citation type="submission" date="2019-09" db="EMBL/GenBank/DDBJ databases">
        <authorList>
            <person name="Cremers G."/>
        </authorList>
    </citation>
    <scope>NUCLEOTIDE SEQUENCE [LARGE SCALE GENOMIC DNA]</scope>
    <source>
        <strain evidence="2">4A</strain>
    </source>
</reference>
<dbReference type="InterPro" id="IPR012296">
    <property type="entry name" value="Nuclease_put_TT1808"/>
</dbReference>
<evidence type="ECO:0000313" key="2">
    <source>
        <dbReference type="EMBL" id="VVM04491.1"/>
    </source>
</evidence>
<dbReference type="PANTHER" id="PTHR34107:SF4">
    <property type="entry name" value="SLL1222 PROTEIN"/>
    <property type="match status" value="1"/>
</dbReference>
<sequence>MPTTTLGPSTVKDWLATPEGEHWELIHGNLVMTEEAWGNSSLAGEIEWKLRSYLAAHPSGIVRRNVAFSFPEILDAEREGVVPDLCYIPNDQLDRVERTANVQQGVIPALVVEILSFSTEKIDLVDKVEIYRAAGIREYWIFDWREETVRIYRFGEDPEKPVVVKSFDDTLQTSLLPEFSLELPRIRQALAIGRKDSSRSR</sequence>
<accession>A0A5E6M4J5</accession>
<name>A0A5E6M4J5_9BACT</name>